<comment type="caution">
    <text evidence="1">The sequence shown here is derived from an EMBL/GenBank/DDBJ whole genome shotgun (WGS) entry which is preliminary data.</text>
</comment>
<dbReference type="RefSeq" id="WP_290399372.1">
    <property type="nucleotide sequence ID" value="NZ_JAUHLN010000002.1"/>
</dbReference>
<proteinExistence type="predicted"/>
<gene>
    <name evidence="1" type="ORF">QYF49_09460</name>
</gene>
<name>A0ABT8E5P7_9BACL</name>
<reference evidence="1" key="1">
    <citation type="submission" date="2023-06" db="EMBL/GenBank/DDBJ databases">
        <title>Draft Genome Sequences of Representative Paenibacillus Polymyxa, Bacillus cereus, Fictibacillus sp., and Brevibacillus agri Strains Isolated from Amazonian Dark Earth.</title>
        <authorList>
            <person name="Pellegrinetti T.A."/>
            <person name="Cunha I.C.M."/>
            <person name="Chaves M.G."/>
            <person name="Freitas A.S."/>
            <person name="Silva A.V.R."/>
            <person name="Tsai S.M."/>
            <person name="Mendes L.W."/>
        </authorList>
    </citation>
    <scope>NUCLEOTIDE SEQUENCE</scope>
    <source>
        <strain evidence="1">CENA-BCM004</strain>
    </source>
</reference>
<sequence>MKGFTSLTLYSRNAKDFSADDRIMLFITKFHLKTKREKWMTLRRLLMKKASPLVAHILISSEYRKDFSELLEDEIIRDFYLDLKRPRKQVVRA</sequence>
<organism evidence="1 2">
    <name type="scientific">Fictibacillus terranigra</name>
    <dbReference type="NCBI Taxonomy" id="3058424"/>
    <lineage>
        <taxon>Bacteria</taxon>
        <taxon>Bacillati</taxon>
        <taxon>Bacillota</taxon>
        <taxon>Bacilli</taxon>
        <taxon>Bacillales</taxon>
        <taxon>Fictibacillaceae</taxon>
        <taxon>Fictibacillus</taxon>
    </lineage>
</organism>
<dbReference type="EMBL" id="JAUHLN010000002">
    <property type="protein sequence ID" value="MDN4073233.1"/>
    <property type="molecule type" value="Genomic_DNA"/>
</dbReference>
<evidence type="ECO:0000313" key="1">
    <source>
        <dbReference type="EMBL" id="MDN4073233.1"/>
    </source>
</evidence>
<accession>A0ABT8E5P7</accession>
<evidence type="ECO:0000313" key="2">
    <source>
        <dbReference type="Proteomes" id="UP001168694"/>
    </source>
</evidence>
<dbReference type="Proteomes" id="UP001168694">
    <property type="component" value="Unassembled WGS sequence"/>
</dbReference>
<protein>
    <submittedName>
        <fullName evidence="1">Uncharacterized protein</fullName>
    </submittedName>
</protein>
<keyword evidence="2" id="KW-1185">Reference proteome</keyword>